<dbReference type="EMBL" id="BPRB01000079">
    <property type="protein sequence ID" value="GJE59448.1"/>
    <property type="molecule type" value="Genomic_DNA"/>
</dbReference>
<feature type="chain" id="PRO_5046652906" evidence="1">
    <location>
        <begin position="19"/>
        <end position="71"/>
    </location>
</feature>
<gene>
    <name evidence="2" type="ORF">MPOCJGCO_1541</name>
</gene>
<organism evidence="2 3">
    <name type="scientific">Methylobacterium trifolii</name>
    <dbReference type="NCBI Taxonomy" id="1003092"/>
    <lineage>
        <taxon>Bacteria</taxon>
        <taxon>Pseudomonadati</taxon>
        <taxon>Pseudomonadota</taxon>
        <taxon>Alphaproteobacteria</taxon>
        <taxon>Hyphomicrobiales</taxon>
        <taxon>Methylobacteriaceae</taxon>
        <taxon>Methylobacterium</taxon>
    </lineage>
</organism>
<sequence length="71" mass="7462">MRILVVVALLMGAGPAAATPCGIPCQRCAAQFGVPKDAQGQFLFRGTKSGGGQAAWYNCLETERAGLRNKH</sequence>
<reference evidence="2" key="2">
    <citation type="submission" date="2021-08" db="EMBL/GenBank/DDBJ databases">
        <authorList>
            <person name="Tani A."/>
            <person name="Ola A."/>
            <person name="Ogura Y."/>
            <person name="Katsura K."/>
            <person name="Hayashi T."/>
        </authorList>
    </citation>
    <scope>NUCLEOTIDE SEQUENCE</scope>
    <source>
        <strain evidence="2">DSM 23632</strain>
    </source>
</reference>
<dbReference type="Proteomes" id="UP001055057">
    <property type="component" value="Unassembled WGS sequence"/>
</dbReference>
<dbReference type="RefSeq" id="WP_238182026.1">
    <property type="nucleotide sequence ID" value="NZ_BPRB01000079.1"/>
</dbReference>
<keyword evidence="1" id="KW-0732">Signal</keyword>
<keyword evidence="3" id="KW-1185">Reference proteome</keyword>
<feature type="signal peptide" evidence="1">
    <location>
        <begin position="1"/>
        <end position="18"/>
    </location>
</feature>
<protein>
    <submittedName>
        <fullName evidence="2">Uncharacterized protein</fullName>
    </submittedName>
</protein>
<accession>A0ABQ4TXM8</accession>
<comment type="caution">
    <text evidence="2">The sequence shown here is derived from an EMBL/GenBank/DDBJ whole genome shotgun (WGS) entry which is preliminary data.</text>
</comment>
<evidence type="ECO:0000313" key="3">
    <source>
        <dbReference type="Proteomes" id="UP001055057"/>
    </source>
</evidence>
<evidence type="ECO:0000256" key="1">
    <source>
        <dbReference type="SAM" id="SignalP"/>
    </source>
</evidence>
<proteinExistence type="predicted"/>
<evidence type="ECO:0000313" key="2">
    <source>
        <dbReference type="EMBL" id="GJE59448.1"/>
    </source>
</evidence>
<reference evidence="2" key="1">
    <citation type="journal article" date="2021" name="Front. Microbiol.">
        <title>Comprehensive Comparative Genomics and Phenotyping of Methylobacterium Species.</title>
        <authorList>
            <person name="Alessa O."/>
            <person name="Ogura Y."/>
            <person name="Fujitani Y."/>
            <person name="Takami H."/>
            <person name="Hayashi T."/>
            <person name="Sahin N."/>
            <person name="Tani A."/>
        </authorList>
    </citation>
    <scope>NUCLEOTIDE SEQUENCE</scope>
    <source>
        <strain evidence="2">DSM 23632</strain>
    </source>
</reference>
<name>A0ABQ4TXM8_9HYPH</name>